<name>A0A8B2P1D9_9HYPH</name>
<dbReference type="Pfam" id="PF13549">
    <property type="entry name" value="ATP-grasp_5"/>
    <property type="match status" value="1"/>
</dbReference>
<keyword evidence="2 8" id="KW-0436">Ligase</keyword>
<evidence type="ECO:0000256" key="2">
    <source>
        <dbReference type="ARBA" id="ARBA00022598"/>
    </source>
</evidence>
<dbReference type="Gene3D" id="3.30.1490.20">
    <property type="entry name" value="ATP-grasp fold, A domain"/>
    <property type="match status" value="1"/>
</dbReference>
<evidence type="ECO:0000256" key="4">
    <source>
        <dbReference type="ARBA" id="ARBA00022840"/>
    </source>
</evidence>
<dbReference type="GO" id="GO:0005524">
    <property type="term" value="F:ATP binding"/>
    <property type="evidence" value="ECO:0007669"/>
    <property type="project" value="UniProtKB-UniRule"/>
</dbReference>
<evidence type="ECO:0000256" key="1">
    <source>
        <dbReference type="ARBA" id="ARBA00022532"/>
    </source>
</evidence>
<reference evidence="8 9" key="1">
    <citation type="submission" date="2018-05" db="EMBL/GenBank/DDBJ databases">
        <title>Acuticoccus sediminis sp. nov., isolated from deep-sea sediment of Indian Ocean.</title>
        <authorList>
            <person name="Liu X."/>
            <person name="Lai Q."/>
            <person name="Du Y."/>
            <person name="Sun F."/>
            <person name="Zhang X."/>
            <person name="Wang S."/>
            <person name="Shao Z."/>
        </authorList>
    </citation>
    <scope>NUCLEOTIDE SEQUENCE [LARGE SCALE GENOMIC DNA]</scope>
    <source>
        <strain evidence="8 9">PTG4-2</strain>
    </source>
</reference>
<dbReference type="OrthoDB" id="9807426at2"/>
<dbReference type="GO" id="GO:0006099">
    <property type="term" value="P:tricarboxylic acid cycle"/>
    <property type="evidence" value="ECO:0007669"/>
    <property type="project" value="UniProtKB-KW"/>
</dbReference>
<dbReference type="InterPro" id="IPR003781">
    <property type="entry name" value="CoA-bd"/>
</dbReference>
<keyword evidence="4 6" id="KW-0067">ATP-binding</keyword>
<dbReference type="PANTHER" id="PTHR43334:SF1">
    <property type="entry name" value="3-HYDROXYPROPIONATE--COA LIGASE [ADP-FORMING]"/>
    <property type="match status" value="1"/>
</dbReference>
<proteinExistence type="inferred from homology"/>
<dbReference type="InterPro" id="IPR011761">
    <property type="entry name" value="ATP-grasp"/>
</dbReference>
<sequence length="709" mass="72092">MPLGQGLDAVFRPRSIAVIGASQDATKIGGRPVQFLLKYGYAGRVFPVNRSAETVQGLTAYASVDALPEVPDLAVVAVPTGGVVAAVRDCAARGVGAAVILTAGFVDAGESGAAAQAELTAIARDSGMRILGPNCLGAVSVATGVTATFSVNIETAMPEPGAIGIVSQSGNLGSYTMRRLSDAGVGISTFLATGNECDLDVADGIAWMAADPATRVILCCLETCRDAGKLIAAMDLARDAGKPLVVLKIGTSETGVMAAASHTGALAGSDAVFDAVLRRAGAIRVHSMEALVDLAQAAAIVGPDRLPRGNRVAILAASGGFGVMLADAATAAGLAIPRLSEATQARILTAVPFASPLNPVDTTAQVSSRPELLVEMLSAVLEDGGCETTILFSSAGFHLERLSAIYIEALTEIRRRWPDKLLVLCCGGPPETLRKLNALGYVTIEGIDAMCRTVAGLARMGRPAPGCPVPQVEKAARPLPPSAFANENASKQALAEAGIGVLAERVARSRAAALAAAEEIGFPVVLKILSPDIGHKSEVGGVAVGIEDPSGLAAAYDMMMERVRAAAPSARLDGVLVAQMAPRGVELIVGTKTDPIFGPVVLVGLGGIFAEIAEDVAVQVAPVGDGEAESMLRALKAFPLLDGARGRPKADVAAAAAAVAAISRFAVRHADTVAEIDVNPLLVLPAGEGAVALDALIVPSARLKSEIAA</sequence>
<dbReference type="SMART" id="SM00881">
    <property type="entry name" value="CoA_binding"/>
    <property type="match status" value="1"/>
</dbReference>
<dbReference type="GO" id="GO:0046872">
    <property type="term" value="F:metal ion binding"/>
    <property type="evidence" value="ECO:0007669"/>
    <property type="project" value="InterPro"/>
</dbReference>
<evidence type="ECO:0000256" key="6">
    <source>
        <dbReference type="PROSITE-ProRule" id="PRU00409"/>
    </source>
</evidence>
<dbReference type="InterPro" id="IPR036291">
    <property type="entry name" value="NAD(P)-bd_dom_sf"/>
</dbReference>
<accession>A0A8B2P1D9</accession>
<dbReference type="InterPro" id="IPR013815">
    <property type="entry name" value="ATP_grasp_subdomain_1"/>
</dbReference>
<evidence type="ECO:0000256" key="5">
    <source>
        <dbReference type="ARBA" id="ARBA00060888"/>
    </source>
</evidence>
<keyword evidence="3 6" id="KW-0547">Nucleotide-binding</keyword>
<dbReference type="SUPFAM" id="SSF52210">
    <property type="entry name" value="Succinyl-CoA synthetase domains"/>
    <property type="match status" value="2"/>
</dbReference>
<organism evidence="8 9">
    <name type="scientific">Acuticoccus sediminis</name>
    <dbReference type="NCBI Taxonomy" id="2184697"/>
    <lineage>
        <taxon>Bacteria</taxon>
        <taxon>Pseudomonadati</taxon>
        <taxon>Pseudomonadota</taxon>
        <taxon>Alphaproteobacteria</taxon>
        <taxon>Hyphomicrobiales</taxon>
        <taxon>Amorphaceae</taxon>
        <taxon>Acuticoccus</taxon>
    </lineage>
</organism>
<dbReference type="Pfam" id="PF13380">
    <property type="entry name" value="CoA_binding_2"/>
    <property type="match status" value="1"/>
</dbReference>
<evidence type="ECO:0000256" key="3">
    <source>
        <dbReference type="ARBA" id="ARBA00022741"/>
    </source>
</evidence>
<dbReference type="InterPro" id="IPR051538">
    <property type="entry name" value="Acyl-CoA_Synth/Transferase"/>
</dbReference>
<comment type="caution">
    <text evidence="8">The sequence shown here is derived from an EMBL/GenBank/DDBJ whole genome shotgun (WGS) entry which is preliminary data.</text>
</comment>
<dbReference type="AlphaFoldDB" id="A0A8B2P1D9"/>
<dbReference type="Pfam" id="PF13607">
    <property type="entry name" value="Succ_CoA_lig"/>
    <property type="match status" value="1"/>
</dbReference>
<dbReference type="Gene3D" id="3.40.50.720">
    <property type="entry name" value="NAD(P)-binding Rossmann-like Domain"/>
    <property type="match status" value="1"/>
</dbReference>
<dbReference type="EMBL" id="QHHQ01000002">
    <property type="protein sequence ID" value="RAI02600.1"/>
    <property type="molecule type" value="Genomic_DNA"/>
</dbReference>
<dbReference type="InterPro" id="IPR032875">
    <property type="entry name" value="Succ_CoA_lig_flav_dom"/>
</dbReference>
<protein>
    <submittedName>
        <fullName evidence="8">6-carboxyhexanoate--CoA ligase</fullName>
    </submittedName>
</protein>
<feature type="domain" description="ATP-grasp" evidence="7">
    <location>
        <begin position="491"/>
        <end position="527"/>
    </location>
</feature>
<dbReference type="Gene3D" id="3.40.50.261">
    <property type="entry name" value="Succinyl-CoA synthetase domains"/>
    <property type="match status" value="2"/>
</dbReference>
<dbReference type="PANTHER" id="PTHR43334">
    <property type="entry name" value="ACETATE--COA LIGASE [ADP-FORMING]"/>
    <property type="match status" value="1"/>
</dbReference>
<evidence type="ECO:0000313" key="8">
    <source>
        <dbReference type="EMBL" id="RAI02600.1"/>
    </source>
</evidence>
<dbReference type="SUPFAM" id="SSF56059">
    <property type="entry name" value="Glutathione synthetase ATP-binding domain-like"/>
    <property type="match status" value="1"/>
</dbReference>
<comment type="similarity">
    <text evidence="5">In the N-terminal section; belongs to the acetate CoA ligase alpha subunit family.</text>
</comment>
<dbReference type="FunFam" id="3.30.1490.20:FF:000020">
    <property type="entry name" value="Protein lysine acetyltransferase"/>
    <property type="match status" value="1"/>
</dbReference>
<dbReference type="Proteomes" id="UP000249590">
    <property type="component" value="Unassembled WGS sequence"/>
</dbReference>
<dbReference type="GO" id="GO:0016874">
    <property type="term" value="F:ligase activity"/>
    <property type="evidence" value="ECO:0007669"/>
    <property type="project" value="UniProtKB-KW"/>
</dbReference>
<dbReference type="SUPFAM" id="SSF51735">
    <property type="entry name" value="NAD(P)-binding Rossmann-fold domains"/>
    <property type="match status" value="1"/>
</dbReference>
<keyword evidence="1" id="KW-0816">Tricarboxylic acid cycle</keyword>
<evidence type="ECO:0000259" key="7">
    <source>
        <dbReference type="PROSITE" id="PS50975"/>
    </source>
</evidence>
<dbReference type="InterPro" id="IPR016102">
    <property type="entry name" value="Succinyl-CoA_synth-like"/>
</dbReference>
<evidence type="ECO:0000313" key="9">
    <source>
        <dbReference type="Proteomes" id="UP000249590"/>
    </source>
</evidence>
<dbReference type="PROSITE" id="PS50975">
    <property type="entry name" value="ATP_GRASP"/>
    <property type="match status" value="1"/>
</dbReference>
<gene>
    <name evidence="8" type="ORF">DLJ53_14055</name>
</gene>
<keyword evidence="9" id="KW-1185">Reference proteome</keyword>
<dbReference type="Gene3D" id="3.30.470.20">
    <property type="entry name" value="ATP-grasp fold, B domain"/>
    <property type="match status" value="1"/>
</dbReference>